<evidence type="ECO:0000259" key="5">
    <source>
        <dbReference type="PROSITE" id="PS00498"/>
    </source>
</evidence>
<proteinExistence type="predicted"/>
<reference evidence="6" key="2">
    <citation type="submission" date="2023-05" db="EMBL/GenBank/DDBJ databases">
        <authorList>
            <consortium name="Lawrence Berkeley National Laboratory"/>
            <person name="Steindorff A."/>
            <person name="Hensen N."/>
            <person name="Bonometti L."/>
            <person name="Westerberg I."/>
            <person name="Brannstrom I.O."/>
            <person name="Guillou S."/>
            <person name="Cros-Aarteil S."/>
            <person name="Calhoun S."/>
            <person name="Haridas S."/>
            <person name="Kuo A."/>
            <person name="Mondo S."/>
            <person name="Pangilinan J."/>
            <person name="Riley R."/>
            <person name="Labutti K."/>
            <person name="Andreopoulos B."/>
            <person name="Lipzen A."/>
            <person name="Chen C."/>
            <person name="Yanf M."/>
            <person name="Daum C."/>
            <person name="Ng V."/>
            <person name="Clum A."/>
            <person name="Ohm R."/>
            <person name="Martin F."/>
            <person name="Silar P."/>
            <person name="Natvig D."/>
            <person name="Lalanne C."/>
            <person name="Gautier V."/>
            <person name="Ament-Velasquez S.L."/>
            <person name="Kruys A."/>
            <person name="Hutchinson M.I."/>
            <person name="Powell A.J."/>
            <person name="Barry K."/>
            <person name="Miller A.N."/>
            <person name="Grigoriev I.V."/>
            <person name="Debuchy R."/>
            <person name="Gladieux P."/>
            <person name="Thoren M.H."/>
            <person name="Johannesson H."/>
        </authorList>
    </citation>
    <scope>NUCLEOTIDE SEQUENCE</scope>
    <source>
        <strain evidence="6">PSN293</strain>
    </source>
</reference>
<evidence type="ECO:0000256" key="4">
    <source>
        <dbReference type="SAM" id="SignalP"/>
    </source>
</evidence>
<dbReference type="InterPro" id="IPR050316">
    <property type="entry name" value="Tyrosinase/Hemocyanin"/>
</dbReference>
<feature type="compositionally biased region" description="Polar residues" evidence="3">
    <location>
        <begin position="237"/>
        <end position="257"/>
    </location>
</feature>
<keyword evidence="1" id="KW-0479">Metal-binding</keyword>
<dbReference type="EMBL" id="MU858105">
    <property type="protein sequence ID" value="KAK4213655.1"/>
    <property type="molecule type" value="Genomic_DNA"/>
</dbReference>
<dbReference type="SUPFAM" id="SSF48056">
    <property type="entry name" value="Di-copper centre-containing domain"/>
    <property type="match status" value="1"/>
</dbReference>
<evidence type="ECO:0000256" key="2">
    <source>
        <dbReference type="ARBA" id="ARBA00023002"/>
    </source>
</evidence>
<organism evidence="6 7">
    <name type="scientific">Rhypophila decipiens</name>
    <dbReference type="NCBI Taxonomy" id="261697"/>
    <lineage>
        <taxon>Eukaryota</taxon>
        <taxon>Fungi</taxon>
        <taxon>Dikarya</taxon>
        <taxon>Ascomycota</taxon>
        <taxon>Pezizomycotina</taxon>
        <taxon>Sordariomycetes</taxon>
        <taxon>Sordariomycetidae</taxon>
        <taxon>Sordariales</taxon>
        <taxon>Naviculisporaceae</taxon>
        <taxon>Rhypophila</taxon>
    </lineage>
</organism>
<dbReference type="Pfam" id="PF00264">
    <property type="entry name" value="Tyrosinase"/>
    <property type="match status" value="1"/>
</dbReference>
<gene>
    <name evidence="6" type="ORF">QBC37DRAFT_169179</name>
</gene>
<dbReference type="PANTHER" id="PTHR11474">
    <property type="entry name" value="TYROSINASE FAMILY MEMBER"/>
    <property type="match status" value="1"/>
</dbReference>
<comment type="caution">
    <text evidence="6">The sequence shown here is derived from an EMBL/GenBank/DDBJ whole genome shotgun (WGS) entry which is preliminary data.</text>
</comment>
<evidence type="ECO:0000256" key="3">
    <source>
        <dbReference type="SAM" id="MobiDB-lite"/>
    </source>
</evidence>
<feature type="domain" description="Tyrosinase copper-binding" evidence="5">
    <location>
        <begin position="334"/>
        <end position="345"/>
    </location>
</feature>
<feature type="chain" id="PRO_5042877988" description="Tyrosinase copper-binding domain-containing protein" evidence="4">
    <location>
        <begin position="20"/>
        <end position="441"/>
    </location>
</feature>
<dbReference type="GO" id="GO:0016491">
    <property type="term" value="F:oxidoreductase activity"/>
    <property type="evidence" value="ECO:0007669"/>
    <property type="project" value="UniProtKB-KW"/>
</dbReference>
<keyword evidence="7" id="KW-1185">Reference proteome</keyword>
<feature type="region of interest" description="Disordered" evidence="3">
    <location>
        <begin position="237"/>
        <end position="259"/>
    </location>
</feature>
<dbReference type="GO" id="GO:0046872">
    <property type="term" value="F:metal ion binding"/>
    <property type="evidence" value="ECO:0007669"/>
    <property type="project" value="UniProtKB-KW"/>
</dbReference>
<accession>A0AAN7BA66</accession>
<keyword evidence="4" id="KW-0732">Signal</keyword>
<keyword evidence="2" id="KW-0560">Oxidoreductase</keyword>
<evidence type="ECO:0000256" key="1">
    <source>
        <dbReference type="ARBA" id="ARBA00022723"/>
    </source>
</evidence>
<protein>
    <recommendedName>
        <fullName evidence="5">Tyrosinase copper-binding domain-containing protein</fullName>
    </recommendedName>
</protein>
<dbReference type="Proteomes" id="UP001301769">
    <property type="component" value="Unassembled WGS sequence"/>
</dbReference>
<feature type="signal peptide" evidence="4">
    <location>
        <begin position="1"/>
        <end position="19"/>
    </location>
</feature>
<evidence type="ECO:0000313" key="7">
    <source>
        <dbReference type="Proteomes" id="UP001301769"/>
    </source>
</evidence>
<dbReference type="InterPro" id="IPR002227">
    <property type="entry name" value="Tyrosinase_Cu-bd"/>
</dbReference>
<sequence>MLTTWSYLLLPALLGGVRGVAVADSVLSWQGKYQVHRNPFYPVDVVEKFAESSIPKVEAYMKKKIAAGKNNGCTLENAVVRREWSDMSIEMREEYVAATKCLMNLPGIAPRDKFPGVVSRFDDFVAYHMVHAAQLHDMLHLFAAHRYYVWVYEQALRNECNYTGYQPYMNYDRYTKEPEKSPLFNGNSSSMGGTGEYDPNYIGVNQPARNPNLIKSAGGGGCVKSGPFSDMVVNLGPTSSSTAPKNSVPRNPQSNGLGLNPRCLRRDINAAAALGATAAKMLTLLNNTDMNGFYNELLGNPPPKNDPYPWGVHTAGHYIHAVDPGGDPSSSPGDPVFYFHHGALDRLWWLWQMQDPEMRLNVIPTAGGMPPGSMPHRGERRGALGRWVDWVLAKRQEHEHEMNNIPAGSVIDLEFLAPSIPLVEAHDQLGGLGGKFCYIYV</sequence>
<dbReference type="InterPro" id="IPR008922">
    <property type="entry name" value="Di-copper_centre_dom_sf"/>
</dbReference>
<reference evidence="6" key="1">
    <citation type="journal article" date="2023" name="Mol. Phylogenet. Evol.">
        <title>Genome-scale phylogeny and comparative genomics of the fungal order Sordariales.</title>
        <authorList>
            <person name="Hensen N."/>
            <person name="Bonometti L."/>
            <person name="Westerberg I."/>
            <person name="Brannstrom I.O."/>
            <person name="Guillou S."/>
            <person name="Cros-Aarteil S."/>
            <person name="Calhoun S."/>
            <person name="Haridas S."/>
            <person name="Kuo A."/>
            <person name="Mondo S."/>
            <person name="Pangilinan J."/>
            <person name="Riley R."/>
            <person name="LaButti K."/>
            <person name="Andreopoulos B."/>
            <person name="Lipzen A."/>
            <person name="Chen C."/>
            <person name="Yan M."/>
            <person name="Daum C."/>
            <person name="Ng V."/>
            <person name="Clum A."/>
            <person name="Steindorff A."/>
            <person name="Ohm R.A."/>
            <person name="Martin F."/>
            <person name="Silar P."/>
            <person name="Natvig D.O."/>
            <person name="Lalanne C."/>
            <person name="Gautier V."/>
            <person name="Ament-Velasquez S.L."/>
            <person name="Kruys A."/>
            <person name="Hutchinson M.I."/>
            <person name="Powell A.J."/>
            <person name="Barry K."/>
            <person name="Miller A.N."/>
            <person name="Grigoriev I.V."/>
            <person name="Debuchy R."/>
            <person name="Gladieux P."/>
            <person name="Hiltunen Thoren M."/>
            <person name="Johannesson H."/>
        </authorList>
    </citation>
    <scope>NUCLEOTIDE SEQUENCE</scope>
    <source>
        <strain evidence="6">PSN293</strain>
    </source>
</reference>
<name>A0AAN7BA66_9PEZI</name>
<dbReference type="AlphaFoldDB" id="A0AAN7BA66"/>
<dbReference type="PANTHER" id="PTHR11474:SF125">
    <property type="entry name" value="N-ACETYL-6-HYDROXYTRYPTOPHAN OXIDASE IVOB-RELATED"/>
    <property type="match status" value="1"/>
</dbReference>
<dbReference type="Gene3D" id="1.10.1280.10">
    <property type="entry name" value="Di-copper center containing domain from catechol oxidase"/>
    <property type="match status" value="1"/>
</dbReference>
<evidence type="ECO:0000313" key="6">
    <source>
        <dbReference type="EMBL" id="KAK4213655.1"/>
    </source>
</evidence>
<dbReference type="PROSITE" id="PS00498">
    <property type="entry name" value="TYROSINASE_2"/>
    <property type="match status" value="1"/>
</dbReference>